<dbReference type="Pfam" id="PF01558">
    <property type="entry name" value="POR"/>
    <property type="match status" value="1"/>
</dbReference>
<dbReference type="EMBL" id="JAPDFW010000122">
    <property type="protein sequence ID" value="KAJ5068011.1"/>
    <property type="molecule type" value="Genomic_DNA"/>
</dbReference>
<dbReference type="InterPro" id="IPR019752">
    <property type="entry name" value="Pyrv/ketoisovalerate_OxRed_cat"/>
</dbReference>
<dbReference type="InterPro" id="IPR050722">
    <property type="entry name" value="Pyruvate:ferred/Flavod_OxRd"/>
</dbReference>
<keyword evidence="1" id="KW-0813">Transport</keyword>
<dbReference type="GO" id="GO:0005506">
    <property type="term" value="F:iron ion binding"/>
    <property type="evidence" value="ECO:0007669"/>
    <property type="project" value="InterPro"/>
</dbReference>
<keyword evidence="6 8" id="KW-0408">Iron</keyword>
<dbReference type="PANTHER" id="PTHR32154:SF0">
    <property type="entry name" value="PYRUVATE-FLAVODOXIN OXIDOREDUCTASE-RELATED"/>
    <property type="match status" value="1"/>
</dbReference>
<keyword evidence="7 8" id="KW-0411">Iron-sulfur</keyword>
<dbReference type="GO" id="GO:0006979">
    <property type="term" value="P:response to oxidative stress"/>
    <property type="evidence" value="ECO:0007669"/>
    <property type="project" value="TreeGrafter"/>
</dbReference>
<evidence type="ECO:0000256" key="2">
    <source>
        <dbReference type="ARBA" id="ARBA00022485"/>
    </source>
</evidence>
<dbReference type="Gene3D" id="3.40.50.970">
    <property type="match status" value="2"/>
</dbReference>
<dbReference type="Pfam" id="PF17147">
    <property type="entry name" value="PFOR_II"/>
    <property type="match status" value="1"/>
</dbReference>
<dbReference type="Pfam" id="PF10371">
    <property type="entry name" value="EKR"/>
    <property type="match status" value="1"/>
</dbReference>
<comment type="caution">
    <text evidence="10">The sequence shown here is derived from an EMBL/GenBank/DDBJ whole genome shotgun (WGS) entry which is preliminary data.</text>
</comment>
<dbReference type="SUPFAM" id="SSF54862">
    <property type="entry name" value="4Fe-4S ferredoxins"/>
    <property type="match status" value="1"/>
</dbReference>
<sequence>MMFILENEKNYIPKQILLRGIKGYYPMEGNAAAALAGYSMSDTAFIYPITPSSPMGEFADEWSQNQQKNMFGNVTLIKTMQSEGGAAGAVHGAIATGSLTTTFTASQGLLLMMPNMYKIAGELLPTVFHVAARALSKGALSIYGDHSDVMAVRSTGFSFLSSGSVQESMDLGVISHLSTVKSRVPFCHFFDGMRLSHEINSIRKVSLEDMKKMTDFAKIDEHRKRGLNPEHPRIIGYGQGPNSYFQSEERANPFYNAVPQIVQNSMDDFYRIVGRRYNLFDYVGDPNAERVIVVMGCAGEVIEKVIDYLAKKGEKVGVIKVRLYRPFAKKEFLKVLPKTAKKIAVLDRTKESGAPGEPLYLDISTTLREEGINDPIVVGGRYGLSSREFNPSMIKAVFDNLNLKTPKNHFTVGINDDVTFLSIPINEQIRLIGPEVKQSIFFGLGGDGTVSANKTAIKIIVRETDLHGQGYFSYSADKSNAITRSYLRFGPKPKTSHYAVEIADFISCNKSNFVQKLDLLDKMKPGGVFLLNSPWTTQEEMEKNLPGNIKREIAKKNVKFYNIDAAKIARECNLGFFINMIMQTCFFKLSEVIPEKKAIKLLKKDIRHVYFKKGEKIVEDNLRAVDQSLLNLQEVHYDKEKWLNAPLPTIKKYGDPFVDEIVIPTLSFKTDNLPVSKFPIGGRQITGTSKYEKKGIAEFVPKWFPEKCIQCNSCGMVCPHSVCRPLLISKEEKEKAPPSFVTIPAQNRALKAYDFRIQISPLDCTLCELCCKACPADALKMTPIGELQDEIKNHEYSTTLSEKPPLVDIYTPLGCQLKKPLIEFPGSCYGCSETAFTKILTQLYGDRMIIANSSGCSSVWGAVYPRTPYCTNDKGHGPAWARSLFEDTSEFGYGMTVAMQRRREILRDRITELLKDTTVQLDDNFRVSLKNWAESFMDTNKSILYGNEIKEHLKQFKSTGKLSSHPLLEEIGKSDDILIKKSHWVIGGDGFAYDIGYGGLDWVIQTNAHVNFLILDSEVYSNTGGQCSGATNSGAVHKFSSHGKEQKKKNLALLAMTHGTCYVGTVALGSGAHFKHTLKVLKEAEAFPGPSIVLAYINCTLHGIKGGMSQGYKQFQLAVDSGYWPLFRFNPELKKQGKNPFILETKRPKFDLLEKFLESETRFSILKSVDPKTADLKLKKLRQLVEENFKKYQLLANENELIQSLQKKKK</sequence>
<dbReference type="Pfam" id="PF02775">
    <property type="entry name" value="TPP_enzyme_C"/>
    <property type="match status" value="1"/>
</dbReference>
<accession>A0A9Q0L8G4</accession>
<dbReference type="InterPro" id="IPR002880">
    <property type="entry name" value="Pyrv_Fd/Flavodoxin_OxRdtase_N"/>
</dbReference>
<feature type="binding site" evidence="8">
    <location>
        <position position="711"/>
    </location>
    <ligand>
        <name>[4Fe-4S] cluster</name>
        <dbReference type="ChEBI" id="CHEBI:49883"/>
        <label>1</label>
    </ligand>
</feature>
<gene>
    <name evidence="10" type="ORF">M0811_12711</name>
</gene>
<dbReference type="NCBIfam" id="TIGR02176">
    <property type="entry name" value="pyruv_ox_red"/>
    <property type="match status" value="1"/>
</dbReference>
<dbReference type="InterPro" id="IPR011766">
    <property type="entry name" value="TPP_enzyme_TPP-bd"/>
</dbReference>
<dbReference type="PIRSF" id="PIRSF000159">
    <property type="entry name" value="NifJ"/>
    <property type="match status" value="1"/>
</dbReference>
<dbReference type="InterPro" id="IPR033412">
    <property type="entry name" value="PFOR_II"/>
</dbReference>
<dbReference type="GO" id="GO:0051539">
    <property type="term" value="F:4 iron, 4 sulfur cluster binding"/>
    <property type="evidence" value="ECO:0007669"/>
    <property type="project" value="UniProtKB-KW"/>
</dbReference>
<evidence type="ECO:0000256" key="6">
    <source>
        <dbReference type="ARBA" id="ARBA00023004"/>
    </source>
</evidence>
<dbReference type="AlphaFoldDB" id="A0A9Q0L8G4"/>
<dbReference type="Proteomes" id="UP001149090">
    <property type="component" value="Unassembled WGS sequence"/>
</dbReference>
<evidence type="ECO:0000256" key="7">
    <source>
        <dbReference type="ARBA" id="ARBA00023014"/>
    </source>
</evidence>
<organism evidence="10 11">
    <name type="scientific">Anaeramoeba ignava</name>
    <name type="common">Anaerobic marine amoeba</name>
    <dbReference type="NCBI Taxonomy" id="1746090"/>
    <lineage>
        <taxon>Eukaryota</taxon>
        <taxon>Metamonada</taxon>
        <taxon>Anaeramoebidae</taxon>
        <taxon>Anaeramoeba</taxon>
    </lineage>
</organism>
<feature type="domain" description="4Fe-4S ferredoxin-type" evidence="9">
    <location>
        <begin position="699"/>
        <end position="728"/>
    </location>
</feature>
<feature type="binding site" evidence="8">
    <location>
        <position position="1099"/>
    </location>
    <ligand>
        <name>[4Fe-4S] cluster</name>
        <dbReference type="ChEBI" id="CHEBI:49883"/>
        <label>3</label>
    </ligand>
</feature>
<keyword evidence="10" id="KW-0670">Pyruvate</keyword>
<feature type="binding site" evidence="8">
    <location>
        <position position="856"/>
    </location>
    <ligand>
        <name>[4Fe-4S] cluster</name>
        <dbReference type="ChEBI" id="CHEBI:49883"/>
        <label>3</label>
    </ligand>
</feature>
<dbReference type="PANTHER" id="PTHR32154">
    <property type="entry name" value="PYRUVATE-FLAVODOXIN OXIDOREDUCTASE-RELATED"/>
    <property type="match status" value="1"/>
</dbReference>
<evidence type="ECO:0000259" key="9">
    <source>
        <dbReference type="PROSITE" id="PS51379"/>
    </source>
</evidence>
<evidence type="ECO:0000256" key="3">
    <source>
        <dbReference type="ARBA" id="ARBA00022723"/>
    </source>
</evidence>
<reference evidence="10" key="1">
    <citation type="submission" date="2022-10" db="EMBL/GenBank/DDBJ databases">
        <title>Novel sulphate-reducing endosymbionts in the free-living metamonad Anaeramoeba.</title>
        <authorList>
            <person name="Jerlstrom-Hultqvist J."/>
            <person name="Cepicka I."/>
            <person name="Gallot-Lavallee L."/>
            <person name="Salas-Leiva D."/>
            <person name="Curtis B.A."/>
            <person name="Zahonova K."/>
            <person name="Pipaliya S."/>
            <person name="Dacks J."/>
            <person name="Roger A.J."/>
        </authorList>
    </citation>
    <scope>NUCLEOTIDE SEQUENCE</scope>
    <source>
        <strain evidence="10">BMAN</strain>
    </source>
</reference>
<dbReference type="Pfam" id="PF01855">
    <property type="entry name" value="POR_N"/>
    <property type="match status" value="1"/>
</dbReference>
<dbReference type="Gene3D" id="3.30.70.20">
    <property type="match status" value="1"/>
</dbReference>
<dbReference type="GO" id="GO:0030976">
    <property type="term" value="F:thiamine pyrophosphate binding"/>
    <property type="evidence" value="ECO:0007669"/>
    <property type="project" value="InterPro"/>
</dbReference>
<dbReference type="SUPFAM" id="SSF53323">
    <property type="entry name" value="Pyruvate-ferredoxin oxidoreductase, PFOR, domain III"/>
    <property type="match status" value="1"/>
</dbReference>
<protein>
    <submittedName>
        <fullName evidence="10">Pyruvate-flavodoxin oxidoreductase-related</fullName>
    </submittedName>
</protein>
<feature type="binding site" evidence="8">
    <location>
        <position position="767"/>
    </location>
    <ligand>
        <name>[4Fe-4S] cluster</name>
        <dbReference type="ChEBI" id="CHEBI:49883"/>
        <label>2</label>
    </ligand>
</feature>
<evidence type="ECO:0000256" key="5">
    <source>
        <dbReference type="ARBA" id="ARBA00023002"/>
    </source>
</evidence>
<dbReference type="Gene3D" id="3.40.920.10">
    <property type="entry name" value="Pyruvate-ferredoxin oxidoreductase, PFOR, domain III"/>
    <property type="match status" value="1"/>
</dbReference>
<feature type="domain" description="4Fe-4S ferredoxin-type" evidence="9">
    <location>
        <begin position="755"/>
        <end position="784"/>
    </location>
</feature>
<evidence type="ECO:0000256" key="1">
    <source>
        <dbReference type="ARBA" id="ARBA00022448"/>
    </source>
</evidence>
<keyword evidence="3 8" id="KW-0479">Metal-binding</keyword>
<feature type="binding site" evidence="8">
    <location>
        <position position="828"/>
    </location>
    <ligand>
        <name>[4Fe-4S] cluster</name>
        <dbReference type="ChEBI" id="CHEBI:49883"/>
        <label>3</label>
    </ligand>
</feature>
<evidence type="ECO:0000313" key="10">
    <source>
        <dbReference type="EMBL" id="KAJ5068011.1"/>
    </source>
</evidence>
<dbReference type="Gene3D" id="3.40.50.920">
    <property type="match status" value="1"/>
</dbReference>
<dbReference type="SUPFAM" id="SSF52922">
    <property type="entry name" value="TK C-terminal domain-like"/>
    <property type="match status" value="1"/>
</dbReference>
<name>A0A9Q0L8G4_ANAIG</name>
<feature type="binding site" evidence="8">
    <location>
        <position position="714"/>
    </location>
    <ligand>
        <name>[4Fe-4S] cluster</name>
        <dbReference type="ChEBI" id="CHEBI:49883"/>
        <label>1</label>
    </ligand>
</feature>
<dbReference type="GO" id="GO:0016903">
    <property type="term" value="F:oxidoreductase activity, acting on the aldehyde or oxo group of donors"/>
    <property type="evidence" value="ECO:0007669"/>
    <property type="project" value="InterPro"/>
</dbReference>
<keyword evidence="4" id="KW-0249">Electron transport</keyword>
<dbReference type="InterPro" id="IPR019456">
    <property type="entry name" value="Pyrv-flavodox_OxRtase_EKR"/>
</dbReference>
<dbReference type="SUPFAM" id="SSF52518">
    <property type="entry name" value="Thiamin diphosphate-binding fold (THDP-binding)"/>
    <property type="match status" value="2"/>
</dbReference>
<dbReference type="OMA" id="IEFPGSC"/>
<feature type="binding site" evidence="8">
    <location>
        <position position="774"/>
    </location>
    <ligand>
        <name>[4Fe-4S] cluster</name>
        <dbReference type="ChEBI" id="CHEBI:49883"/>
        <label>1</label>
    </ligand>
</feature>
<keyword evidence="2 8" id="KW-0004">4Fe-4S</keyword>
<dbReference type="PROSITE" id="PS51379">
    <property type="entry name" value="4FE4S_FER_2"/>
    <property type="match status" value="2"/>
</dbReference>
<dbReference type="SMART" id="SM00890">
    <property type="entry name" value="EKR"/>
    <property type="match status" value="1"/>
</dbReference>
<feature type="binding site" evidence="8">
    <location>
        <position position="708"/>
    </location>
    <ligand>
        <name>[4Fe-4S] cluster</name>
        <dbReference type="ChEBI" id="CHEBI:49883"/>
        <label>1</label>
    </ligand>
</feature>
<comment type="cofactor">
    <cofactor evidence="8">
        <name>[4Fe-4S] cluster</name>
        <dbReference type="ChEBI" id="CHEBI:49883"/>
    </cofactor>
    <text evidence="8">Binds 3 [4Fe-4S] clusters per subunit.</text>
</comment>
<dbReference type="GO" id="GO:0022900">
    <property type="term" value="P:electron transport chain"/>
    <property type="evidence" value="ECO:0007669"/>
    <property type="project" value="InterPro"/>
</dbReference>
<dbReference type="FunFam" id="3.40.50.970:FF:000012">
    <property type="entry name" value="Pyruvate:ferredoxin (Flavodoxin) oxidoreductase"/>
    <property type="match status" value="1"/>
</dbReference>
<dbReference type="OrthoDB" id="1856718at2759"/>
<dbReference type="InterPro" id="IPR029061">
    <property type="entry name" value="THDP-binding"/>
</dbReference>
<dbReference type="FunFam" id="3.40.920.10:FF:000001">
    <property type="entry name" value="Pyruvate:ferredoxin (Flavodoxin) oxidoreductase"/>
    <property type="match status" value="1"/>
</dbReference>
<feature type="binding site" evidence="8">
    <location>
        <position position="770"/>
    </location>
    <ligand>
        <name>[4Fe-4S] cluster</name>
        <dbReference type="ChEBI" id="CHEBI:49883"/>
        <label>2</label>
    </ligand>
</feature>
<feature type="binding site" evidence="8">
    <location>
        <position position="718"/>
    </location>
    <ligand>
        <name>[4Fe-4S] cluster</name>
        <dbReference type="ChEBI" id="CHEBI:49883"/>
        <label>2</label>
    </ligand>
</feature>
<keyword evidence="11" id="KW-1185">Reference proteome</keyword>
<dbReference type="CDD" id="cd07034">
    <property type="entry name" value="TPP_PYR_PFOR_IOR-alpha_like"/>
    <property type="match status" value="1"/>
</dbReference>
<evidence type="ECO:0000313" key="11">
    <source>
        <dbReference type="Proteomes" id="UP001149090"/>
    </source>
</evidence>
<evidence type="ECO:0000256" key="8">
    <source>
        <dbReference type="PIRSR" id="PIRSR000159-50"/>
    </source>
</evidence>
<dbReference type="InterPro" id="IPR002869">
    <property type="entry name" value="Pyrv_flavodox_OxRed_cen"/>
</dbReference>
<dbReference type="InterPro" id="IPR011895">
    <property type="entry name" value="Pyrv_flavodox_OxRed"/>
</dbReference>
<feature type="binding site" evidence="8">
    <location>
        <position position="764"/>
    </location>
    <ligand>
        <name>[4Fe-4S] cluster</name>
        <dbReference type="ChEBI" id="CHEBI:49883"/>
        <label>2</label>
    </ligand>
</feature>
<dbReference type="InterPro" id="IPR009014">
    <property type="entry name" value="Transketo_C/PFOR_II"/>
</dbReference>
<dbReference type="InterPro" id="IPR017896">
    <property type="entry name" value="4Fe4S_Fe-S-bd"/>
</dbReference>
<feature type="binding site" evidence="8">
    <location>
        <position position="831"/>
    </location>
    <ligand>
        <name>[4Fe-4S] cluster</name>
        <dbReference type="ChEBI" id="CHEBI:49883"/>
        <label>3</label>
    </ligand>
</feature>
<keyword evidence="5" id="KW-0560">Oxidoreductase</keyword>
<dbReference type="FunFam" id="3.40.50.920:FF:000007">
    <property type="entry name" value="Pyruvate:ferredoxin (Flavodoxin) oxidoreductase"/>
    <property type="match status" value="1"/>
</dbReference>
<evidence type="ECO:0000256" key="4">
    <source>
        <dbReference type="ARBA" id="ARBA00022982"/>
    </source>
</evidence>
<proteinExistence type="predicted"/>